<dbReference type="InterPro" id="IPR045046">
    <property type="entry name" value="Vps9-like"/>
</dbReference>
<dbReference type="Pfam" id="PF23268">
    <property type="entry name" value="RIN1"/>
    <property type="match status" value="1"/>
</dbReference>
<dbReference type="STRING" id="568069.A0A1J1HX24"/>
<dbReference type="InterPro" id="IPR036860">
    <property type="entry name" value="SH2_dom_sf"/>
</dbReference>
<evidence type="ECO:0000313" key="8">
    <source>
        <dbReference type="EMBL" id="CRK92539.1"/>
    </source>
</evidence>
<evidence type="ECO:0000259" key="5">
    <source>
        <dbReference type="PROSITE" id="PS50001"/>
    </source>
</evidence>
<dbReference type="SMART" id="SM00252">
    <property type="entry name" value="SH2"/>
    <property type="match status" value="1"/>
</dbReference>
<feature type="region of interest" description="Disordered" evidence="4">
    <location>
        <begin position="229"/>
        <end position="261"/>
    </location>
</feature>
<dbReference type="GO" id="GO:0016192">
    <property type="term" value="P:vesicle-mediated transport"/>
    <property type="evidence" value="ECO:0007669"/>
    <property type="project" value="InterPro"/>
</dbReference>
<dbReference type="InterPro" id="IPR037191">
    <property type="entry name" value="VPS9_dom_sf"/>
</dbReference>
<protein>
    <submittedName>
        <fullName evidence="8">CLUMA_CG006082, isoform A</fullName>
    </submittedName>
</protein>
<dbReference type="Gene3D" id="1.20.1050.80">
    <property type="entry name" value="VPS9 domain"/>
    <property type="match status" value="1"/>
</dbReference>
<dbReference type="GO" id="GO:0005829">
    <property type="term" value="C:cytosol"/>
    <property type="evidence" value="ECO:0007669"/>
    <property type="project" value="TreeGrafter"/>
</dbReference>
<feature type="region of interest" description="Disordered" evidence="4">
    <location>
        <begin position="623"/>
        <end position="701"/>
    </location>
</feature>
<feature type="region of interest" description="Disordered" evidence="4">
    <location>
        <begin position="891"/>
        <end position="918"/>
    </location>
</feature>
<feature type="domain" description="Ras-associating" evidence="6">
    <location>
        <begin position="1729"/>
        <end position="1817"/>
    </location>
</feature>
<feature type="compositionally biased region" description="Polar residues" evidence="4">
    <location>
        <begin position="656"/>
        <end position="679"/>
    </location>
</feature>
<comment type="similarity">
    <text evidence="1">Belongs to the RIN (Ras interaction/interference) family.</text>
</comment>
<evidence type="ECO:0000313" key="9">
    <source>
        <dbReference type="Proteomes" id="UP000183832"/>
    </source>
</evidence>
<dbReference type="GO" id="GO:0005096">
    <property type="term" value="F:GTPase activator activity"/>
    <property type="evidence" value="ECO:0007669"/>
    <property type="project" value="UniProtKB-KW"/>
</dbReference>
<accession>A0A1J1HX24</accession>
<dbReference type="Proteomes" id="UP000183832">
    <property type="component" value="Unassembled WGS sequence"/>
</dbReference>
<evidence type="ECO:0000256" key="4">
    <source>
        <dbReference type="SAM" id="MobiDB-lite"/>
    </source>
</evidence>
<dbReference type="GO" id="GO:0030139">
    <property type="term" value="C:endocytic vesicle"/>
    <property type="evidence" value="ECO:0007669"/>
    <property type="project" value="TreeGrafter"/>
</dbReference>
<dbReference type="GO" id="GO:0031267">
    <property type="term" value="F:small GTPase binding"/>
    <property type="evidence" value="ECO:0007669"/>
    <property type="project" value="TreeGrafter"/>
</dbReference>
<dbReference type="EMBL" id="CVRI01000030">
    <property type="protein sequence ID" value="CRK92539.1"/>
    <property type="molecule type" value="Genomic_DNA"/>
</dbReference>
<sequence>MHEETSSDFTKVDNLVITESLRTNQHSGHILTKLNIKTLTQDNHKQQMTEYNQSANNNCTLTKATNTVVRETVESKLRDFVTRRHDYHKETSTIVMSCKEDNINNNNCDIPSTSNHTIGVGIMSHKNFELSFDHQPSPSSLNSCDTLLSPVEAPFGRRYAEISQFKNHPNIEWSIDDSNEVKEQNQAESFYDDVDTSKPETVMEVTNKEKTDDEDLLLANDNLSKEFFESNAESSSDGGVLAEGEDETSSSESETSWSPSPQCSITLMERLLQTHPVWFLPGLQRGGSVHLLQGKEIGAFIVRGSSQKNTMAISVRLPRDAGPYIEHYLIQSQDGLLNLESSRFKFDSIPALVAHYSNCCDELPVQLSLPRGLREAKNRQQLMSLALLGSEFWRCPIASPEIEETSLNSQIKSPTETSGISTMELTGSLKQKNSILSKLNLRGNNNTNQQLVDTPSDTASSLSSFAVSGGQSQMLSPLSPDNVFITSPTVEFCSMKSSSNSINNLNSPSGIIGRTSTFKAQTFSSSQKIPQNRDVNSDFQQNIALNDVATNKRDDVHIEEFVQQRTRPTPPNTLNLAIASRAPVPPKRWLKPSGSTTSPFVEQNTMQTNNNFTVTTTVTFNVSKQQQQHHTSEIEIPPRNNVPIISERLSPEGGESKTNSDSSLQKWEQAKSSLNQFKNESMRSKRHNGSRRKESKHYQESDILESPSVYCRSNLGDKISDYEDLWTQENNNSRSSLHIALETSSKNNEALTTPMAISPTQLMTPIVGSEVAITTNNSQIITTSKSIIDNNKKSPFYSDPVDVVPSFLQIVRREPKVNLLPTFHRYSEPPKGQFEDLNFHSSPIEVEKGFQSSIIAGSLDHLKAPYKPINNHRLDPTWTVDSSWEFVDADKNDDSSETSSVRNMKQITPQNSLRNRNDNQQKKMMNTFDRQQCGMSVDSYLMNSKKSNVYKMVAKKYPEINLKPSIVPSNAIPSTWQTFDSDCSSKFQRLSSYDNVEQQSVYGGSYQNSAPSEDGTLFSEPWDSSQWDTFMPTTDDSSTIHLSKCRPAISEDETIMEDSSIVSKSHANTIQKNPLINTQKVATVLKHRSSYYYRDREILNASQVEASASTKTSEKINPIIKWFKQLKNDKKEENGDESQQLRQEIDVVPKTELSASRQTLNNINIALQVGESSGESSAKYVGDEHEKTTCCNNKYCCANEEGNDENDEDISISDDFNLESIKTLKTTTTPSIVENLRLPTDNNSENSSIINETDCRPGAEALNYAFEGDEEKTQGKYVCLKKKHERFHSDNSDLFTTTDSLDSINDHSTLNYELLSSIEKRLDSSEYNITNCQIYNDNVKRIREMMSEPPTNDWICEDFNDDKISTRMDADTKTIKEFYRLCVRSHVLIHYLDIKVEVGESDEVYESSFENFIKWLFFRGKEMTEEHLVNKSVWIQAILNFFRKKKHPRNKTEKNDPGDGVEAYTLSLAKDETSIFAKNIYNFIACTRESREKIPHKVMRNIRQFMNGMKNYLVKHGEADFAIEVDKARAALKPDEFLNLDQILEGVMHQLVVLPLKEHLNELFVEYYASRGDIELIINNMKYGESKDPEAFGVKKGLKTPSPQALARISMLFAKLQEAELPFDKLDFLLTAMTTILDSTSDPDSDTNDARHFGCDDFLPLLAYVLCKCGFHFAEIEAEYIWGLMMPTIMNGQAGYYTTALCSAAVSLKEFKQQFDNKEGSLPPNNSIECSVLRIIIPNEYNGSIQTKTIPVRPHTTTRDVCRVIAHKSQITNPMDYGLFKLTDGEETLLMDNDCPQDIRLASAGKHCTLVFRRFDSKIAWPKQ</sequence>
<dbReference type="SUPFAM" id="SSF55550">
    <property type="entry name" value="SH2 domain"/>
    <property type="match status" value="1"/>
</dbReference>
<dbReference type="InterPro" id="IPR000159">
    <property type="entry name" value="RA_dom"/>
</dbReference>
<dbReference type="Pfam" id="PF00017">
    <property type="entry name" value="SH2"/>
    <property type="match status" value="1"/>
</dbReference>
<dbReference type="InterPro" id="IPR000980">
    <property type="entry name" value="SH2"/>
</dbReference>
<dbReference type="PROSITE" id="PS51205">
    <property type="entry name" value="VPS9"/>
    <property type="match status" value="1"/>
</dbReference>
<feature type="domain" description="VPS9" evidence="7">
    <location>
        <begin position="1568"/>
        <end position="1717"/>
    </location>
</feature>
<evidence type="ECO:0000256" key="2">
    <source>
        <dbReference type="ARBA" id="ARBA00022468"/>
    </source>
</evidence>
<dbReference type="InterPro" id="IPR003123">
    <property type="entry name" value="VPS9"/>
</dbReference>
<dbReference type="SMART" id="SM00167">
    <property type="entry name" value="VPS9"/>
    <property type="match status" value="1"/>
</dbReference>
<keyword evidence="9" id="KW-1185">Reference proteome</keyword>
<dbReference type="Pfam" id="PF00788">
    <property type="entry name" value="RA"/>
    <property type="match status" value="1"/>
</dbReference>
<gene>
    <name evidence="8" type="primary">putative Protein sprint</name>
    <name evidence="8" type="ORF">CLUMA_CG006082</name>
</gene>
<feature type="domain" description="SH2" evidence="5">
    <location>
        <begin position="278"/>
        <end position="371"/>
    </location>
</feature>
<dbReference type="GO" id="GO:0007165">
    <property type="term" value="P:signal transduction"/>
    <property type="evidence" value="ECO:0007669"/>
    <property type="project" value="InterPro"/>
</dbReference>
<evidence type="ECO:0000256" key="3">
    <source>
        <dbReference type="PROSITE-ProRule" id="PRU00191"/>
    </source>
</evidence>
<evidence type="ECO:0000256" key="1">
    <source>
        <dbReference type="ARBA" id="ARBA00006919"/>
    </source>
</evidence>
<dbReference type="GO" id="GO:0005085">
    <property type="term" value="F:guanyl-nucleotide exchange factor activity"/>
    <property type="evidence" value="ECO:0007669"/>
    <property type="project" value="InterPro"/>
</dbReference>
<dbReference type="CDD" id="cd01776">
    <property type="entry name" value="RA_Rin"/>
    <property type="match status" value="1"/>
</dbReference>
<keyword evidence="3" id="KW-0727">SH2 domain</keyword>
<dbReference type="SMART" id="SM00314">
    <property type="entry name" value="RA"/>
    <property type="match status" value="1"/>
</dbReference>
<dbReference type="Pfam" id="PF02204">
    <property type="entry name" value="VPS9"/>
    <property type="match status" value="1"/>
</dbReference>
<evidence type="ECO:0000259" key="6">
    <source>
        <dbReference type="PROSITE" id="PS50200"/>
    </source>
</evidence>
<evidence type="ECO:0000259" key="7">
    <source>
        <dbReference type="PROSITE" id="PS51205"/>
    </source>
</evidence>
<dbReference type="PANTHER" id="PTHR23101:SF104">
    <property type="entry name" value="PROTEIN SPRINT"/>
    <property type="match status" value="1"/>
</dbReference>
<keyword evidence="2" id="KW-0343">GTPase activation</keyword>
<reference evidence="8 9" key="1">
    <citation type="submission" date="2015-04" db="EMBL/GenBank/DDBJ databases">
        <authorList>
            <person name="Syromyatnikov M.Y."/>
            <person name="Popov V.N."/>
        </authorList>
    </citation>
    <scope>NUCLEOTIDE SEQUENCE [LARGE SCALE GENOMIC DNA]</scope>
</reference>
<dbReference type="Gene3D" id="3.30.505.10">
    <property type="entry name" value="SH2 domain"/>
    <property type="match status" value="1"/>
</dbReference>
<dbReference type="PROSITE" id="PS50001">
    <property type="entry name" value="SH2"/>
    <property type="match status" value="1"/>
</dbReference>
<dbReference type="PANTHER" id="PTHR23101">
    <property type="entry name" value="RAB GDP/GTP EXCHANGE FACTOR"/>
    <property type="match status" value="1"/>
</dbReference>
<proteinExistence type="inferred from homology"/>
<organism evidence="8 9">
    <name type="scientific">Clunio marinus</name>
    <dbReference type="NCBI Taxonomy" id="568069"/>
    <lineage>
        <taxon>Eukaryota</taxon>
        <taxon>Metazoa</taxon>
        <taxon>Ecdysozoa</taxon>
        <taxon>Arthropoda</taxon>
        <taxon>Hexapoda</taxon>
        <taxon>Insecta</taxon>
        <taxon>Pterygota</taxon>
        <taxon>Neoptera</taxon>
        <taxon>Endopterygota</taxon>
        <taxon>Diptera</taxon>
        <taxon>Nematocera</taxon>
        <taxon>Chironomoidea</taxon>
        <taxon>Chironomidae</taxon>
        <taxon>Clunio</taxon>
    </lineage>
</organism>
<feature type="compositionally biased region" description="Low complexity" evidence="4">
    <location>
        <begin position="250"/>
        <end position="261"/>
    </location>
</feature>
<feature type="compositionally biased region" description="Basic residues" evidence="4">
    <location>
        <begin position="684"/>
        <end position="695"/>
    </location>
</feature>
<dbReference type="SUPFAM" id="SSF109993">
    <property type="entry name" value="VPS9 domain"/>
    <property type="match status" value="1"/>
</dbReference>
<dbReference type="PROSITE" id="PS50200">
    <property type="entry name" value="RA"/>
    <property type="match status" value="1"/>
</dbReference>
<feature type="compositionally biased region" description="Polar residues" evidence="4">
    <location>
        <begin position="897"/>
        <end position="914"/>
    </location>
</feature>
<name>A0A1J1HX24_9DIPT</name>
<dbReference type="OrthoDB" id="21085at2759"/>